<dbReference type="InterPro" id="IPR017972">
    <property type="entry name" value="Cyt_P450_CS"/>
</dbReference>
<dbReference type="OrthoDB" id="3945418at2759"/>
<keyword evidence="7" id="KW-0503">Monooxygenase</keyword>
<dbReference type="Gene3D" id="1.10.630.10">
    <property type="entry name" value="Cytochrome P450"/>
    <property type="match status" value="1"/>
</dbReference>
<dbReference type="InterPro" id="IPR002401">
    <property type="entry name" value="Cyt_P450_E_grp-I"/>
</dbReference>
<dbReference type="PANTHER" id="PTHR24286:SF364">
    <property type="entry name" value="CYTOCHROME P450 FAMILY 718"/>
    <property type="match status" value="1"/>
</dbReference>
<feature type="binding site" description="axial binding residue" evidence="6">
    <location>
        <position position="436"/>
    </location>
    <ligand>
        <name>heme</name>
        <dbReference type="ChEBI" id="CHEBI:30413"/>
    </ligand>
    <ligandPart>
        <name>Fe</name>
        <dbReference type="ChEBI" id="CHEBI:18248"/>
    </ligandPart>
</feature>
<evidence type="ECO:0000313" key="10">
    <source>
        <dbReference type="Proteomes" id="UP000324897"/>
    </source>
</evidence>
<keyword evidence="10" id="KW-1185">Reference proteome</keyword>
<dbReference type="InterPro" id="IPR001128">
    <property type="entry name" value="Cyt_P450"/>
</dbReference>
<dbReference type="CDD" id="cd11043">
    <property type="entry name" value="CYP90-like"/>
    <property type="match status" value="1"/>
</dbReference>
<comment type="caution">
    <text evidence="9">The sequence shown here is derived from an EMBL/GenBank/DDBJ whole genome shotgun (WGS) entry which is preliminary data.</text>
</comment>
<dbReference type="Proteomes" id="UP000324897">
    <property type="component" value="Unassembled WGS sequence"/>
</dbReference>
<reference evidence="9 10" key="1">
    <citation type="journal article" date="2019" name="Sci. Rep.">
        <title>A high-quality genome of Eragrostis curvula grass provides insights into Poaceae evolution and supports new strategies to enhance forage quality.</title>
        <authorList>
            <person name="Carballo J."/>
            <person name="Santos B.A.C.M."/>
            <person name="Zappacosta D."/>
            <person name="Garbus I."/>
            <person name="Selva J.P."/>
            <person name="Gallo C.A."/>
            <person name="Diaz A."/>
            <person name="Albertini E."/>
            <person name="Caccamo M."/>
            <person name="Echenique V."/>
        </authorList>
    </citation>
    <scope>NUCLEOTIDE SEQUENCE [LARGE SCALE GENOMIC DNA]</scope>
    <source>
        <strain evidence="10">cv. Victoria</strain>
        <tissue evidence="9">Leaf</tissue>
    </source>
</reference>
<dbReference type="PRINTS" id="PR00463">
    <property type="entry name" value="EP450I"/>
</dbReference>
<evidence type="ECO:0000256" key="1">
    <source>
        <dbReference type="ARBA" id="ARBA00001971"/>
    </source>
</evidence>
<evidence type="ECO:0000256" key="3">
    <source>
        <dbReference type="ARBA" id="ARBA00022723"/>
    </source>
</evidence>
<dbReference type="PROSITE" id="PS00086">
    <property type="entry name" value="CYTOCHROME_P450"/>
    <property type="match status" value="1"/>
</dbReference>
<accession>A0A5J9W0X0</accession>
<dbReference type="SUPFAM" id="SSF48264">
    <property type="entry name" value="Cytochrome P450"/>
    <property type="match status" value="1"/>
</dbReference>
<keyword evidence="5 6" id="KW-0408">Iron</keyword>
<keyword evidence="3 6" id="KW-0479">Metal-binding</keyword>
<dbReference type="GO" id="GO:0016125">
    <property type="term" value="P:sterol metabolic process"/>
    <property type="evidence" value="ECO:0007669"/>
    <property type="project" value="TreeGrafter"/>
</dbReference>
<dbReference type="Pfam" id="PF00067">
    <property type="entry name" value="p450"/>
    <property type="match status" value="1"/>
</dbReference>
<evidence type="ECO:0000256" key="2">
    <source>
        <dbReference type="ARBA" id="ARBA00010617"/>
    </source>
</evidence>
<feature type="non-terminal residue" evidence="9">
    <location>
        <position position="1"/>
    </location>
</feature>
<dbReference type="GO" id="GO:0020037">
    <property type="term" value="F:heme binding"/>
    <property type="evidence" value="ECO:0007669"/>
    <property type="project" value="InterPro"/>
</dbReference>
<comment type="similarity">
    <text evidence="2 7">Belongs to the cytochrome P450 family.</text>
</comment>
<evidence type="ECO:0000256" key="7">
    <source>
        <dbReference type="RuleBase" id="RU000461"/>
    </source>
</evidence>
<sequence>LTETAAMDGSAAWMIFAAAATVLLAVVVASLPKLFSSGEKTKPRQPLPPGSFGLPIVGQTLSYLRALRANIGENWFRRWVAAYGPVSRLSFFGCPTAMLVGASGNKFIFASDAITPKNSSSLSRMVGERTIRDVVGDEHRRVRAMMMPFLRPDACKRYVAAMDAEVRRHLDAEWRGRAAVAVMPSMKDLTFDVMSTVLFGLVRDGGDGDAVRRELSTEFQQLVRGMFVVPLNLPFSSFRKCLAASRRGRRAVAGVIQERRAKLERGESSPADDVVTNMVAEGLPDEEIIDNVMFLMLAAHDTTAALLTFLIRHLDGNRDAYDKVVQEQEEIARCKEPGETLSWEDLSKMRYTWAAALETLRLVPPVLNVLRKTMDDVEFAGYRIPKGWQVLQPMSITQLDPAVFPEPDRFDPVRFENASAIPPFSFIPFGGGARICPGNEFARVETLVAVHYIVTRFKWKLAADCDGSYARFPLPYPSQGFLIDIEPMRQQTNA</sequence>
<keyword evidence="8" id="KW-0472">Membrane</keyword>
<keyword evidence="4 7" id="KW-0560">Oxidoreductase</keyword>
<evidence type="ECO:0000256" key="8">
    <source>
        <dbReference type="SAM" id="Phobius"/>
    </source>
</evidence>
<protein>
    <recommendedName>
        <fullName evidence="11">Cytochrome P450</fullName>
    </recommendedName>
</protein>
<dbReference type="GO" id="GO:0005506">
    <property type="term" value="F:iron ion binding"/>
    <property type="evidence" value="ECO:0007669"/>
    <property type="project" value="InterPro"/>
</dbReference>
<evidence type="ECO:0008006" key="11">
    <source>
        <dbReference type="Google" id="ProtNLM"/>
    </source>
</evidence>
<proteinExistence type="inferred from homology"/>
<dbReference type="PANTHER" id="PTHR24286">
    <property type="entry name" value="CYTOCHROME P450 26"/>
    <property type="match status" value="1"/>
</dbReference>
<evidence type="ECO:0000256" key="6">
    <source>
        <dbReference type="PIRSR" id="PIRSR602401-1"/>
    </source>
</evidence>
<keyword evidence="6 7" id="KW-0349">Heme</keyword>
<dbReference type="AlphaFoldDB" id="A0A5J9W0X0"/>
<evidence type="ECO:0000256" key="5">
    <source>
        <dbReference type="ARBA" id="ARBA00023004"/>
    </source>
</evidence>
<gene>
    <name evidence="9" type="ORF">EJB05_08432</name>
</gene>
<name>A0A5J9W0X0_9POAL</name>
<evidence type="ECO:0000256" key="4">
    <source>
        <dbReference type="ARBA" id="ARBA00023002"/>
    </source>
</evidence>
<dbReference type="InterPro" id="IPR036396">
    <property type="entry name" value="Cyt_P450_sf"/>
</dbReference>
<dbReference type="PRINTS" id="PR00385">
    <property type="entry name" value="P450"/>
</dbReference>
<comment type="cofactor">
    <cofactor evidence="1 6">
        <name>heme</name>
        <dbReference type="ChEBI" id="CHEBI:30413"/>
    </cofactor>
</comment>
<dbReference type="GO" id="GO:0004497">
    <property type="term" value="F:monooxygenase activity"/>
    <property type="evidence" value="ECO:0007669"/>
    <property type="project" value="UniProtKB-KW"/>
</dbReference>
<dbReference type="EMBL" id="RWGY01000005">
    <property type="protein sequence ID" value="TVU42049.1"/>
    <property type="molecule type" value="Genomic_DNA"/>
</dbReference>
<feature type="transmembrane region" description="Helical" evidence="8">
    <location>
        <begin position="12"/>
        <end position="35"/>
    </location>
</feature>
<keyword evidence="8" id="KW-1133">Transmembrane helix</keyword>
<dbReference type="GO" id="GO:0016705">
    <property type="term" value="F:oxidoreductase activity, acting on paired donors, with incorporation or reduction of molecular oxygen"/>
    <property type="evidence" value="ECO:0007669"/>
    <property type="project" value="InterPro"/>
</dbReference>
<dbReference type="FunFam" id="1.10.630.10:FF:000022">
    <property type="entry name" value="Taxadiene 5-alpha hydroxylase"/>
    <property type="match status" value="1"/>
</dbReference>
<organism evidence="9 10">
    <name type="scientific">Eragrostis curvula</name>
    <name type="common">weeping love grass</name>
    <dbReference type="NCBI Taxonomy" id="38414"/>
    <lineage>
        <taxon>Eukaryota</taxon>
        <taxon>Viridiplantae</taxon>
        <taxon>Streptophyta</taxon>
        <taxon>Embryophyta</taxon>
        <taxon>Tracheophyta</taxon>
        <taxon>Spermatophyta</taxon>
        <taxon>Magnoliopsida</taxon>
        <taxon>Liliopsida</taxon>
        <taxon>Poales</taxon>
        <taxon>Poaceae</taxon>
        <taxon>PACMAD clade</taxon>
        <taxon>Chloridoideae</taxon>
        <taxon>Eragrostideae</taxon>
        <taxon>Eragrostidinae</taxon>
        <taxon>Eragrostis</taxon>
    </lineage>
</organism>
<evidence type="ECO:0000313" key="9">
    <source>
        <dbReference type="EMBL" id="TVU42049.1"/>
    </source>
</evidence>
<keyword evidence="8" id="KW-0812">Transmembrane</keyword>